<reference evidence="2 3" key="1">
    <citation type="submission" date="2016-10" db="EMBL/GenBank/DDBJ databases">
        <title>Alkaliphiles isolated from bioreactors.</title>
        <authorList>
            <person name="Salah Z."/>
            <person name="Rout S.P."/>
            <person name="Humphreys P.N."/>
        </authorList>
    </citation>
    <scope>NUCLEOTIDE SEQUENCE [LARGE SCALE GENOMIC DNA]</scope>
    <source>
        <strain evidence="2 3">ZS02</strain>
    </source>
</reference>
<dbReference type="InterPro" id="IPR023614">
    <property type="entry name" value="Porin_dom_sf"/>
</dbReference>
<dbReference type="InterPro" id="IPR033900">
    <property type="entry name" value="Gram_neg_porin_domain"/>
</dbReference>
<dbReference type="Pfam" id="PF13609">
    <property type="entry name" value="Porin_4"/>
    <property type="match status" value="1"/>
</dbReference>
<feature type="domain" description="Porin" evidence="1">
    <location>
        <begin position="6"/>
        <end position="350"/>
    </location>
</feature>
<gene>
    <name evidence="2" type="ORF">BJN45_14990</name>
</gene>
<evidence type="ECO:0000259" key="1">
    <source>
        <dbReference type="Pfam" id="PF13609"/>
    </source>
</evidence>
<accession>A0A1R1I1I8</accession>
<evidence type="ECO:0000313" key="2">
    <source>
        <dbReference type="EMBL" id="OMG52583.1"/>
    </source>
</evidence>
<dbReference type="EMBL" id="MTHD01000005">
    <property type="protein sequence ID" value="OMG52583.1"/>
    <property type="molecule type" value="Genomic_DNA"/>
</dbReference>
<protein>
    <recommendedName>
        <fullName evidence="1">Porin domain-containing protein</fullName>
    </recommendedName>
</protein>
<dbReference type="Proteomes" id="UP000187526">
    <property type="component" value="Unassembled WGS sequence"/>
</dbReference>
<keyword evidence="3" id="KW-1185">Reference proteome</keyword>
<dbReference type="AlphaFoldDB" id="A0A1R1I1I8"/>
<dbReference type="RefSeq" id="WP_076096635.1">
    <property type="nucleotide sequence ID" value="NZ_MTHD01000005.1"/>
</dbReference>
<evidence type="ECO:0000313" key="3">
    <source>
        <dbReference type="Proteomes" id="UP000187526"/>
    </source>
</evidence>
<dbReference type="Gene3D" id="2.40.160.10">
    <property type="entry name" value="Porin"/>
    <property type="match status" value="1"/>
</dbReference>
<name>A0A1R1I1I8_9RHOO</name>
<comment type="caution">
    <text evidence="2">The sequence shown here is derived from an EMBL/GenBank/DDBJ whole genome shotgun (WGS) entry which is preliminary data.</text>
</comment>
<dbReference type="GO" id="GO:0015288">
    <property type="term" value="F:porin activity"/>
    <property type="evidence" value="ECO:0007669"/>
    <property type="project" value="InterPro"/>
</dbReference>
<dbReference type="STRING" id="418702.BJN45_14990"/>
<sequence>MLFASLLFNLPAQADSGQTFTVNGFGTLGAVRTDTDHVEFVRDLSQARGATDEWTAKTDSVLGLQANWRITPQWQVVAQGVSRYRYDRSFRPEVAWAFVKYEPTPNLSLRAGRLGTEFFMLADSRWVGYSFLTVRPPGDYFWYLPFYSIHGADAALTLPAGEGVVRGKLFYGLSRGDIPLSDELWNIKGSPMLGGYLEYQSGPWQVRGSYANIRFEHDLPLAPVLLKEYGIVFSQADARFLETRNTRTHYYSFGVVYDKGPLQAQLMLNHIDQGTRALEDSDAGYLLLGYRLGEWTPYLGYSRVRSKKQAPPASPIAARIVADSHSDQKTVFAGVRWDLARNVALKAQWDGIRGDSSSLFPYRQDDLNRWDGRMDVFSMSLDFVF</sequence>
<organism evidence="2 3">
    <name type="scientific">Azonexus hydrophilus</name>
    <dbReference type="NCBI Taxonomy" id="418702"/>
    <lineage>
        <taxon>Bacteria</taxon>
        <taxon>Pseudomonadati</taxon>
        <taxon>Pseudomonadota</taxon>
        <taxon>Betaproteobacteria</taxon>
        <taxon>Rhodocyclales</taxon>
        <taxon>Azonexaceae</taxon>
        <taxon>Azonexus</taxon>
    </lineage>
</organism>
<dbReference type="GO" id="GO:0016020">
    <property type="term" value="C:membrane"/>
    <property type="evidence" value="ECO:0007669"/>
    <property type="project" value="InterPro"/>
</dbReference>
<dbReference type="SUPFAM" id="SSF56935">
    <property type="entry name" value="Porins"/>
    <property type="match status" value="1"/>
</dbReference>
<proteinExistence type="predicted"/>